<dbReference type="AlphaFoldDB" id="A0A4Z1GAE2"/>
<comment type="caution">
    <text evidence="1">The sequence shown here is derived from an EMBL/GenBank/DDBJ whole genome shotgun (WGS) entry which is preliminary data.</text>
</comment>
<organism evidence="1 2">
    <name type="scientific">Botrytis paeoniae</name>
    <dbReference type="NCBI Taxonomy" id="278948"/>
    <lineage>
        <taxon>Eukaryota</taxon>
        <taxon>Fungi</taxon>
        <taxon>Dikarya</taxon>
        <taxon>Ascomycota</taxon>
        <taxon>Pezizomycotina</taxon>
        <taxon>Leotiomycetes</taxon>
        <taxon>Helotiales</taxon>
        <taxon>Sclerotiniaceae</taxon>
        <taxon>Botrytis</taxon>
    </lineage>
</organism>
<evidence type="ECO:0000313" key="1">
    <source>
        <dbReference type="EMBL" id="TGO30987.1"/>
    </source>
</evidence>
<accession>A0A4Z1GAE2</accession>
<proteinExistence type="predicted"/>
<sequence>MGNNPRLVMITGNDPRMMNNQQPGYLIIPIGQQDPSLKHNSTKSASMDFDRSEQTGAHFDVASYKTQKKELNAFNLLGPCASCKDPTHQLGVCMICNDEGYMDGCPICNSLDHQFYECEKQDRAKNTVWNYAVKMRNNKPPLRLLQDHRLIEKFGKITIKDESFSPWTAEFAKNNRDLWKNPRVFDSRSRKKESKYRDPAWKHQKKIDMHLVKDSEGELRKLELHLRNMASKTENLPS</sequence>
<name>A0A4Z1GAE2_9HELO</name>
<dbReference type="EMBL" id="PQXI01000002">
    <property type="protein sequence ID" value="TGO30987.1"/>
    <property type="molecule type" value="Genomic_DNA"/>
</dbReference>
<keyword evidence="2" id="KW-1185">Reference proteome</keyword>
<protein>
    <submittedName>
        <fullName evidence="1">Uncharacterized protein</fullName>
    </submittedName>
</protein>
<reference evidence="1 2" key="1">
    <citation type="submission" date="2017-12" db="EMBL/GenBank/DDBJ databases">
        <title>Comparative genomics of Botrytis spp.</title>
        <authorList>
            <person name="Valero-Jimenez C.A."/>
            <person name="Tapia P."/>
            <person name="Veloso J."/>
            <person name="Silva-Moreno E."/>
            <person name="Staats M."/>
            <person name="Valdes J.H."/>
            <person name="Van Kan J.A.L."/>
        </authorList>
    </citation>
    <scope>NUCLEOTIDE SEQUENCE [LARGE SCALE GENOMIC DNA]</scope>
    <source>
        <strain evidence="1 2">Bp0003</strain>
    </source>
</reference>
<dbReference type="Proteomes" id="UP000297910">
    <property type="component" value="Unassembled WGS sequence"/>
</dbReference>
<evidence type="ECO:0000313" key="2">
    <source>
        <dbReference type="Proteomes" id="UP000297910"/>
    </source>
</evidence>
<gene>
    <name evidence="1" type="ORF">BPAE_0002g00790</name>
</gene>